<feature type="domain" description="Replication factor A C-terminal" evidence="3">
    <location>
        <begin position="310"/>
        <end position="423"/>
    </location>
</feature>
<dbReference type="STRING" id="35608.A0A2U1QF03"/>
<feature type="compositionally biased region" description="Polar residues" evidence="1">
    <location>
        <begin position="576"/>
        <end position="587"/>
    </location>
</feature>
<reference evidence="4 5" key="1">
    <citation type="journal article" date="2018" name="Mol. Plant">
        <title>The genome of Artemisia annua provides insight into the evolution of Asteraceae family and artemisinin biosynthesis.</title>
        <authorList>
            <person name="Shen Q."/>
            <person name="Zhang L."/>
            <person name="Liao Z."/>
            <person name="Wang S."/>
            <person name="Yan T."/>
            <person name="Shi P."/>
            <person name="Liu M."/>
            <person name="Fu X."/>
            <person name="Pan Q."/>
            <person name="Wang Y."/>
            <person name="Lv Z."/>
            <person name="Lu X."/>
            <person name="Zhang F."/>
            <person name="Jiang W."/>
            <person name="Ma Y."/>
            <person name="Chen M."/>
            <person name="Hao X."/>
            <person name="Li L."/>
            <person name="Tang Y."/>
            <person name="Lv G."/>
            <person name="Zhou Y."/>
            <person name="Sun X."/>
            <person name="Brodelius P.E."/>
            <person name="Rose J.K.C."/>
            <person name="Tang K."/>
        </authorList>
    </citation>
    <scope>NUCLEOTIDE SEQUENCE [LARGE SCALE GENOMIC DNA]</scope>
    <source>
        <strain evidence="5">cv. Huhao1</strain>
        <tissue evidence="4">Leaf</tissue>
    </source>
</reference>
<dbReference type="AlphaFoldDB" id="A0A2U1QF03"/>
<dbReference type="Proteomes" id="UP000245207">
    <property type="component" value="Unassembled WGS sequence"/>
</dbReference>
<dbReference type="Gene3D" id="2.40.50.140">
    <property type="entry name" value="Nucleic acid-binding proteins"/>
    <property type="match status" value="3"/>
</dbReference>
<dbReference type="InterPro" id="IPR013955">
    <property type="entry name" value="Rep_factor-A_C"/>
</dbReference>
<feature type="domain" description="Replication protein A 70 kDa DNA-binding subunit B/D first OB fold" evidence="2">
    <location>
        <begin position="44"/>
        <end position="143"/>
    </location>
</feature>
<feature type="region of interest" description="Disordered" evidence="1">
    <location>
        <begin position="1"/>
        <end position="43"/>
    </location>
</feature>
<feature type="region of interest" description="Disordered" evidence="1">
    <location>
        <begin position="468"/>
        <end position="500"/>
    </location>
</feature>
<evidence type="ECO:0000259" key="2">
    <source>
        <dbReference type="Pfam" id="PF02721"/>
    </source>
</evidence>
<feature type="region of interest" description="Disordered" evidence="1">
    <location>
        <begin position="513"/>
        <end position="610"/>
    </location>
</feature>
<dbReference type="PANTHER" id="PTHR47165">
    <property type="entry name" value="OS03G0429900 PROTEIN"/>
    <property type="match status" value="1"/>
</dbReference>
<dbReference type="EMBL" id="PKPP01000171">
    <property type="protein sequence ID" value="PWA96572.1"/>
    <property type="molecule type" value="Genomic_DNA"/>
</dbReference>
<dbReference type="Pfam" id="PF02721">
    <property type="entry name" value="DUF223"/>
    <property type="match status" value="1"/>
</dbReference>
<evidence type="ECO:0000313" key="4">
    <source>
        <dbReference type="EMBL" id="PWA96572.1"/>
    </source>
</evidence>
<evidence type="ECO:0000256" key="1">
    <source>
        <dbReference type="SAM" id="MobiDB-lite"/>
    </source>
</evidence>
<feature type="compositionally biased region" description="Polar residues" evidence="1">
    <location>
        <begin position="552"/>
        <end position="569"/>
    </location>
</feature>
<name>A0A2U1QF03_ARTAN</name>
<feature type="compositionally biased region" description="Basic and acidic residues" evidence="1">
    <location>
        <begin position="590"/>
        <end position="599"/>
    </location>
</feature>
<gene>
    <name evidence="4" type="ORF">CTI12_AA039010</name>
</gene>
<dbReference type="InterPro" id="IPR012340">
    <property type="entry name" value="NA-bd_OB-fold"/>
</dbReference>
<dbReference type="OrthoDB" id="1751331at2759"/>
<keyword evidence="5" id="KW-1185">Reference proteome</keyword>
<dbReference type="PANTHER" id="PTHR47165:SF4">
    <property type="entry name" value="OS03G0429900 PROTEIN"/>
    <property type="match status" value="1"/>
</dbReference>
<evidence type="ECO:0000259" key="3">
    <source>
        <dbReference type="Pfam" id="PF08646"/>
    </source>
</evidence>
<dbReference type="Pfam" id="PF08646">
    <property type="entry name" value="Rep_fac-A_C"/>
    <property type="match status" value="1"/>
</dbReference>
<sequence>MADKGKESEPQGTGEGIGSAGPSTLERSPYKGKAPADESDELDLMNIKPSDMEKLIEVKVYRKWTSKNVPDPNPTGLCFILLDRKGSAIQANVQLWDMRQFDSRLQVGSCYRIERFGCKNTENWQRTLPNPITLLLGRYTQVTQIEGDFPEHYFRFTAYNEVGQRADTRDYTLTGTGNTIGVYSDSITDNGNPNDITMYRLHWDCPQSGFPVQTINQIEQPVVIAVSSCWARRYSGGLQLSSTPATYYYLNPQLEEAERIREAYNSMMGQVPWLHIPVPAIEAPNQQAQRQITPLSVLMQTSLESLVQQFTVQAMVLNIDEQMAWYFNRCRTCGNKVSETMPHRHCQQPGMPTVPNYSYCFRMTLGDDTGTIILTCFSPEANTLLASSTVTDLLSYIPEPNPYEIPAVIYDLQNTTHIFHVHLAKGSRRGFPRYILDGAEDAPLPALPPVPQQPHEIIPAQVIETTPQVQEAEQVVPSTSTYSENLQETERPSGTSSITKTPTATEIMTTDITPPPFSEEQSQVGPVHTVPESSSVRRQLFVEEEQHHQQYGPAQSSLDMHQTTPQESGSAHEVPSQGSGEPSQTITMAEETKETERKSSPPGTKKAKLE</sequence>
<evidence type="ECO:0000313" key="5">
    <source>
        <dbReference type="Proteomes" id="UP000245207"/>
    </source>
</evidence>
<protein>
    <submittedName>
        <fullName evidence="4">Nucleic acid-binding, OB-fold protein</fullName>
    </submittedName>
</protein>
<accession>A0A2U1QF03</accession>
<organism evidence="4 5">
    <name type="scientific">Artemisia annua</name>
    <name type="common">Sweet wormwood</name>
    <dbReference type="NCBI Taxonomy" id="35608"/>
    <lineage>
        <taxon>Eukaryota</taxon>
        <taxon>Viridiplantae</taxon>
        <taxon>Streptophyta</taxon>
        <taxon>Embryophyta</taxon>
        <taxon>Tracheophyta</taxon>
        <taxon>Spermatophyta</taxon>
        <taxon>Magnoliopsida</taxon>
        <taxon>eudicotyledons</taxon>
        <taxon>Gunneridae</taxon>
        <taxon>Pentapetalae</taxon>
        <taxon>asterids</taxon>
        <taxon>campanulids</taxon>
        <taxon>Asterales</taxon>
        <taxon>Asteraceae</taxon>
        <taxon>Asteroideae</taxon>
        <taxon>Anthemideae</taxon>
        <taxon>Artemisiinae</taxon>
        <taxon>Artemisia</taxon>
    </lineage>
</organism>
<dbReference type="InterPro" id="IPR003871">
    <property type="entry name" value="RFA1B/D_OB_1st"/>
</dbReference>
<proteinExistence type="predicted"/>
<comment type="caution">
    <text evidence="4">The sequence shown here is derived from an EMBL/GenBank/DDBJ whole genome shotgun (WGS) entry which is preliminary data.</text>
</comment>
<dbReference type="SUPFAM" id="SSF50249">
    <property type="entry name" value="Nucleic acid-binding proteins"/>
    <property type="match status" value="2"/>
</dbReference>